<protein>
    <recommendedName>
        <fullName evidence="3 9">Glutamate decarboxylase</fullName>
        <ecNumber evidence="3 9">4.1.1.15</ecNumber>
    </recommendedName>
</protein>
<evidence type="ECO:0000256" key="3">
    <source>
        <dbReference type="ARBA" id="ARBA00012421"/>
    </source>
</evidence>
<gene>
    <name evidence="10" type="ORF">F2Q69_00006916</name>
</gene>
<dbReference type="InterPro" id="IPR010107">
    <property type="entry name" value="Glutamate_decarboxylase"/>
</dbReference>
<evidence type="ECO:0000256" key="2">
    <source>
        <dbReference type="ARBA" id="ARBA00009533"/>
    </source>
</evidence>
<sequence length="381" mass="43108">MIARLFNAPLGDTETAMGVGTVGSSEAIMLAGLAFKRNWQNKRKAEGKTYDKPNIVTGANVQVCWEKFARYFEVELKEIKLSEGYYVMDPDKAVEMVDENTICVAAILGSTLTGEFEDVKRLNDLLVKKNDATGWNTPIHVDAASGGFIAPFIYPELEWDFRLPLVKSINVSGHKYGLVYAGIGWVVWRTQHDLPDELIFHINYLGADQPTFTLNFSKGSTQIIAQYYQLIRLGFENMLVLKEGIEKTERFNIVSKDVGVPLVAFSLKGQSFHSEFEISEMLRRFGWIVPAYTMPADAQHITVLRVVIREDFSRTLAERLVADILKVLHELDTLPSKISRKMGAEDFGNVKGKKVKREKLMEVIVGWRKFVKDRKKMNGVC</sequence>
<dbReference type="Pfam" id="PF00282">
    <property type="entry name" value="Pyridoxal_deC"/>
    <property type="match status" value="1"/>
</dbReference>
<evidence type="ECO:0000256" key="5">
    <source>
        <dbReference type="ARBA" id="ARBA00022898"/>
    </source>
</evidence>
<dbReference type="EC" id="4.1.1.15" evidence="3 9"/>
<dbReference type="GO" id="GO:0005516">
    <property type="term" value="F:calmodulin binding"/>
    <property type="evidence" value="ECO:0007669"/>
    <property type="project" value="UniProtKB-KW"/>
</dbReference>
<keyword evidence="5 7" id="KW-0663">Pyridoxal phosphate</keyword>
<dbReference type="Gene3D" id="3.40.640.10">
    <property type="entry name" value="Type I PLP-dependent aspartate aminotransferase-like (Major domain)"/>
    <property type="match status" value="1"/>
</dbReference>
<dbReference type="InterPro" id="IPR002129">
    <property type="entry name" value="PyrdxlP-dep_de-COase"/>
</dbReference>
<dbReference type="GO" id="GO:0030170">
    <property type="term" value="F:pyridoxal phosphate binding"/>
    <property type="evidence" value="ECO:0007669"/>
    <property type="project" value="InterPro"/>
</dbReference>
<keyword evidence="4" id="KW-0112">Calmodulin-binding</keyword>
<dbReference type="PANTHER" id="PTHR43321">
    <property type="entry name" value="GLUTAMATE DECARBOXYLASE"/>
    <property type="match status" value="1"/>
</dbReference>
<dbReference type="AlphaFoldDB" id="A0A8S9P4I0"/>
<evidence type="ECO:0000256" key="8">
    <source>
        <dbReference type="RuleBase" id="RU000382"/>
    </source>
</evidence>
<dbReference type="Proteomes" id="UP000712600">
    <property type="component" value="Unassembled WGS sequence"/>
</dbReference>
<keyword evidence="9" id="KW-0210">Decarboxylase</keyword>
<evidence type="ECO:0000256" key="6">
    <source>
        <dbReference type="ARBA" id="ARBA00023239"/>
    </source>
</evidence>
<dbReference type="EMBL" id="QGKX02001521">
    <property type="protein sequence ID" value="KAF3509705.1"/>
    <property type="molecule type" value="Genomic_DNA"/>
</dbReference>
<comment type="catalytic activity">
    <reaction evidence="9">
        <text>L-glutamate + H(+) = 4-aminobutanoate + CO2</text>
        <dbReference type="Rhea" id="RHEA:17785"/>
        <dbReference type="ChEBI" id="CHEBI:15378"/>
        <dbReference type="ChEBI" id="CHEBI:16526"/>
        <dbReference type="ChEBI" id="CHEBI:29985"/>
        <dbReference type="ChEBI" id="CHEBI:59888"/>
        <dbReference type="EC" id="4.1.1.15"/>
    </reaction>
</comment>
<dbReference type="PANTHER" id="PTHR43321:SF25">
    <property type="entry name" value="GLUTAMATE DECARBOXYLASE"/>
    <property type="match status" value="1"/>
</dbReference>
<evidence type="ECO:0000256" key="4">
    <source>
        <dbReference type="ARBA" id="ARBA00022860"/>
    </source>
</evidence>
<evidence type="ECO:0000256" key="9">
    <source>
        <dbReference type="RuleBase" id="RU361171"/>
    </source>
</evidence>
<dbReference type="SUPFAM" id="SSF53383">
    <property type="entry name" value="PLP-dependent transferases"/>
    <property type="match status" value="1"/>
</dbReference>
<accession>A0A8S9P4I0</accession>
<reference evidence="10" key="1">
    <citation type="submission" date="2019-12" db="EMBL/GenBank/DDBJ databases">
        <title>Genome sequencing and annotation of Brassica cretica.</title>
        <authorList>
            <person name="Studholme D.J."/>
            <person name="Sarris P."/>
        </authorList>
    </citation>
    <scope>NUCLEOTIDE SEQUENCE</scope>
    <source>
        <strain evidence="10">PFS-109/04</strain>
        <tissue evidence="10">Leaf</tissue>
    </source>
</reference>
<feature type="modified residue" description="N6-(pyridoxal phosphate)lysine" evidence="7">
    <location>
        <position position="175"/>
    </location>
</feature>
<dbReference type="GO" id="GO:0004351">
    <property type="term" value="F:glutamate decarboxylase activity"/>
    <property type="evidence" value="ECO:0007669"/>
    <property type="project" value="UniProtKB-EC"/>
</dbReference>
<keyword evidence="6 8" id="KW-0456">Lyase</keyword>
<evidence type="ECO:0000313" key="10">
    <source>
        <dbReference type="EMBL" id="KAF3509705.1"/>
    </source>
</evidence>
<dbReference type="FunFam" id="3.90.1150.160:FF:000001">
    <property type="entry name" value="Glutamate decarboxylase"/>
    <property type="match status" value="1"/>
</dbReference>
<evidence type="ECO:0000256" key="7">
    <source>
        <dbReference type="PIRSR" id="PIRSR602129-50"/>
    </source>
</evidence>
<dbReference type="InterPro" id="IPR015421">
    <property type="entry name" value="PyrdxlP-dep_Trfase_major"/>
</dbReference>
<comment type="similarity">
    <text evidence="2 8">Belongs to the group II decarboxylase family.</text>
</comment>
<comment type="cofactor">
    <cofactor evidence="1 7 8">
        <name>pyridoxal 5'-phosphate</name>
        <dbReference type="ChEBI" id="CHEBI:597326"/>
    </cofactor>
</comment>
<name>A0A8S9P4I0_BRACR</name>
<dbReference type="GO" id="GO:0005829">
    <property type="term" value="C:cytosol"/>
    <property type="evidence" value="ECO:0007669"/>
    <property type="project" value="TreeGrafter"/>
</dbReference>
<evidence type="ECO:0000256" key="1">
    <source>
        <dbReference type="ARBA" id="ARBA00001933"/>
    </source>
</evidence>
<dbReference type="NCBIfam" id="TIGR01788">
    <property type="entry name" value="Glu-decarb-GAD"/>
    <property type="match status" value="1"/>
</dbReference>
<dbReference type="GO" id="GO:0006538">
    <property type="term" value="P:L-glutamate catabolic process"/>
    <property type="evidence" value="ECO:0007669"/>
    <property type="project" value="TreeGrafter"/>
</dbReference>
<proteinExistence type="inferred from homology"/>
<comment type="caution">
    <text evidence="10">The sequence shown here is derived from an EMBL/GenBank/DDBJ whole genome shotgun (WGS) entry which is preliminary data.</text>
</comment>
<organism evidence="10 11">
    <name type="scientific">Brassica cretica</name>
    <name type="common">Mustard</name>
    <dbReference type="NCBI Taxonomy" id="69181"/>
    <lineage>
        <taxon>Eukaryota</taxon>
        <taxon>Viridiplantae</taxon>
        <taxon>Streptophyta</taxon>
        <taxon>Embryophyta</taxon>
        <taxon>Tracheophyta</taxon>
        <taxon>Spermatophyta</taxon>
        <taxon>Magnoliopsida</taxon>
        <taxon>eudicotyledons</taxon>
        <taxon>Gunneridae</taxon>
        <taxon>Pentapetalae</taxon>
        <taxon>rosids</taxon>
        <taxon>malvids</taxon>
        <taxon>Brassicales</taxon>
        <taxon>Brassicaceae</taxon>
        <taxon>Brassiceae</taxon>
        <taxon>Brassica</taxon>
    </lineage>
</organism>
<evidence type="ECO:0000313" key="11">
    <source>
        <dbReference type="Proteomes" id="UP000712600"/>
    </source>
</evidence>
<dbReference type="Gene3D" id="3.90.1150.160">
    <property type="match status" value="1"/>
</dbReference>
<dbReference type="InterPro" id="IPR015424">
    <property type="entry name" value="PyrdxlP-dep_Trfase"/>
</dbReference>